<gene>
    <name evidence="1" type="ORF">G7078_08570</name>
</gene>
<dbReference type="RefSeq" id="WP_166095060.1">
    <property type="nucleotide sequence ID" value="NZ_CP049871.1"/>
</dbReference>
<organism evidence="1 2">
    <name type="scientific">Sphingomonas sinipercae</name>
    <dbReference type="NCBI Taxonomy" id="2714944"/>
    <lineage>
        <taxon>Bacteria</taxon>
        <taxon>Pseudomonadati</taxon>
        <taxon>Pseudomonadota</taxon>
        <taxon>Alphaproteobacteria</taxon>
        <taxon>Sphingomonadales</taxon>
        <taxon>Sphingomonadaceae</taxon>
        <taxon>Sphingomonas</taxon>
    </lineage>
</organism>
<evidence type="ECO:0000313" key="2">
    <source>
        <dbReference type="Proteomes" id="UP000502502"/>
    </source>
</evidence>
<keyword evidence="2" id="KW-1185">Reference proteome</keyword>
<sequence>MRPPPLPGADAGLPLTIEAGAVRTAPRVRSDPRVLTGGFSIRLARRGEPSISSAGFGGACLIARVPQIPKACHLDSQCDIRANARQVWHGYCLKEPRAANGTCWVKPSDAYCNKGPNVRIGEHQLPAVDTNEVYEFLVGRAASPVQPVNWMVYACLNGVYSSGKAPCARSDTDPDFNAVKRMNARGPISPRH</sequence>
<dbReference type="AlphaFoldDB" id="A0A6G7ZPK3"/>
<evidence type="ECO:0000313" key="1">
    <source>
        <dbReference type="EMBL" id="QIL02830.1"/>
    </source>
</evidence>
<reference evidence="1 2" key="1">
    <citation type="submission" date="2020-03" db="EMBL/GenBank/DDBJ databases">
        <title>Sphingomonas sp. nov., isolated from fish.</title>
        <authorList>
            <person name="Hyun D.-W."/>
            <person name="Bae J.-W."/>
        </authorList>
    </citation>
    <scope>NUCLEOTIDE SEQUENCE [LARGE SCALE GENOMIC DNA]</scope>
    <source>
        <strain evidence="1 2">HDW15C</strain>
    </source>
</reference>
<accession>A0A6G7ZPK3</accession>
<dbReference type="KEGG" id="ssin:G7078_08570"/>
<dbReference type="EMBL" id="CP049871">
    <property type="protein sequence ID" value="QIL02830.1"/>
    <property type="molecule type" value="Genomic_DNA"/>
</dbReference>
<dbReference type="Proteomes" id="UP000502502">
    <property type="component" value="Chromosome"/>
</dbReference>
<protein>
    <submittedName>
        <fullName evidence="1">Uncharacterized protein</fullName>
    </submittedName>
</protein>
<name>A0A6G7ZPK3_9SPHN</name>
<proteinExistence type="predicted"/>